<proteinExistence type="predicted"/>
<dbReference type="UniPathway" id="UPA00148"/>
<organism evidence="7 8">
    <name type="scientific">Clostridium gasigenes</name>
    <dbReference type="NCBI Taxonomy" id="94869"/>
    <lineage>
        <taxon>Bacteria</taxon>
        <taxon>Bacillati</taxon>
        <taxon>Bacillota</taxon>
        <taxon>Clostridia</taxon>
        <taxon>Eubacteriales</taxon>
        <taxon>Clostridiaceae</taxon>
        <taxon>Clostridium</taxon>
    </lineage>
</organism>
<dbReference type="STRING" id="94869.SAMN04488529_10952"/>
<dbReference type="PANTHER" id="PTHR43182:SF1">
    <property type="entry name" value="COBALT-PRECORRIN-7 C(5)-METHYLTRANSFERASE"/>
    <property type="match status" value="1"/>
</dbReference>
<evidence type="ECO:0000256" key="5">
    <source>
        <dbReference type="ARBA" id="ARBA00022691"/>
    </source>
</evidence>
<dbReference type="InterPro" id="IPR025714">
    <property type="entry name" value="Methyltranfer_dom"/>
</dbReference>
<keyword evidence="2" id="KW-0169">Cobalamin biosynthesis</keyword>
<dbReference type="NCBIfam" id="TIGR02469">
    <property type="entry name" value="CbiT"/>
    <property type="match status" value="1"/>
</dbReference>
<dbReference type="InterPro" id="IPR014008">
    <property type="entry name" value="Cbl_synth_MTase_CbiT"/>
</dbReference>
<feature type="domain" description="Methyltransferase" evidence="6">
    <location>
        <begin position="48"/>
        <end position="157"/>
    </location>
</feature>
<evidence type="ECO:0000256" key="4">
    <source>
        <dbReference type="ARBA" id="ARBA00022679"/>
    </source>
</evidence>
<dbReference type="Proteomes" id="UP000198597">
    <property type="component" value="Unassembled WGS sequence"/>
</dbReference>
<dbReference type="AlphaFoldDB" id="A0A1H0U565"/>
<keyword evidence="4 7" id="KW-0808">Transferase</keyword>
<evidence type="ECO:0000256" key="3">
    <source>
        <dbReference type="ARBA" id="ARBA00022603"/>
    </source>
</evidence>
<dbReference type="PANTHER" id="PTHR43182">
    <property type="entry name" value="COBALT-PRECORRIN-6B C(15)-METHYLTRANSFERASE (DECARBOXYLATING)"/>
    <property type="match status" value="1"/>
</dbReference>
<dbReference type="Gene3D" id="3.40.50.150">
    <property type="entry name" value="Vaccinia Virus protein VP39"/>
    <property type="match status" value="1"/>
</dbReference>
<dbReference type="EMBL" id="FNJM01000009">
    <property type="protein sequence ID" value="SDP61118.1"/>
    <property type="molecule type" value="Genomic_DNA"/>
</dbReference>
<dbReference type="CDD" id="cd02440">
    <property type="entry name" value="AdoMet_MTases"/>
    <property type="match status" value="1"/>
</dbReference>
<protein>
    <submittedName>
        <fullName evidence="7">Cobalt-precorrin-6B (C15)-methyltransferase</fullName>
    </submittedName>
</protein>
<dbReference type="InterPro" id="IPR020596">
    <property type="entry name" value="rRNA_Ade_Mease_Trfase_CS"/>
</dbReference>
<dbReference type="Pfam" id="PF13847">
    <property type="entry name" value="Methyltransf_31"/>
    <property type="match status" value="1"/>
</dbReference>
<dbReference type="InterPro" id="IPR050714">
    <property type="entry name" value="Cobalamin_biosynth_MTase"/>
</dbReference>
<dbReference type="SUPFAM" id="SSF53335">
    <property type="entry name" value="S-adenosyl-L-methionine-dependent methyltransferases"/>
    <property type="match status" value="1"/>
</dbReference>
<dbReference type="PROSITE" id="PS01131">
    <property type="entry name" value="RRNA_A_DIMETH"/>
    <property type="match status" value="1"/>
</dbReference>
<keyword evidence="8" id="KW-1185">Reference proteome</keyword>
<dbReference type="InterPro" id="IPR029063">
    <property type="entry name" value="SAM-dependent_MTases_sf"/>
</dbReference>
<keyword evidence="3 7" id="KW-0489">Methyltransferase</keyword>
<evidence type="ECO:0000313" key="8">
    <source>
        <dbReference type="Proteomes" id="UP000198597"/>
    </source>
</evidence>
<evidence type="ECO:0000256" key="2">
    <source>
        <dbReference type="ARBA" id="ARBA00022573"/>
    </source>
</evidence>
<dbReference type="GO" id="GO:0000179">
    <property type="term" value="F:rRNA (adenine-N6,N6-)-dimethyltransferase activity"/>
    <property type="evidence" value="ECO:0007669"/>
    <property type="project" value="InterPro"/>
</dbReference>
<gene>
    <name evidence="7" type="ORF">SAMN04488529_10952</name>
</gene>
<reference evidence="7 8" key="1">
    <citation type="submission" date="2016-10" db="EMBL/GenBank/DDBJ databases">
        <authorList>
            <person name="de Groot N.N."/>
        </authorList>
    </citation>
    <scope>NUCLEOTIDE SEQUENCE [LARGE SCALE GENOMIC DNA]</scope>
    <source>
        <strain evidence="7 8">DSM 12272</strain>
    </source>
</reference>
<evidence type="ECO:0000256" key="1">
    <source>
        <dbReference type="ARBA" id="ARBA00004953"/>
    </source>
</evidence>
<sequence length="211" mass="23799">MIVIYLEMPKREGEEMVFINDEEFIRGTCPMTKKDIRILTISKLNLEETSNVLDIGSGTGSVTVQCAKIANKGMVYAVEKDDEAFNVTNSNVEKFECNNVKVSKCEAKKYLENLLQESENKATFDSIFIGGSGGNLEELIFLSDKLLKTKGTLVMNFITLDNAYKGIEFIKTLNYSVDISLVNISNNRGETYMMIAKNPIFIIECRRKEVK</sequence>
<name>A0A1H0U565_9CLOT</name>
<keyword evidence="5" id="KW-0949">S-adenosyl-L-methionine</keyword>
<evidence type="ECO:0000313" key="7">
    <source>
        <dbReference type="EMBL" id="SDP61118.1"/>
    </source>
</evidence>
<evidence type="ECO:0000259" key="6">
    <source>
        <dbReference type="Pfam" id="PF13847"/>
    </source>
</evidence>
<dbReference type="GO" id="GO:0009236">
    <property type="term" value="P:cobalamin biosynthetic process"/>
    <property type="evidence" value="ECO:0007669"/>
    <property type="project" value="UniProtKB-UniPathway"/>
</dbReference>
<comment type="pathway">
    <text evidence="1">Cofactor biosynthesis; adenosylcobalamin biosynthesis.</text>
</comment>
<dbReference type="GO" id="GO:0008276">
    <property type="term" value="F:protein methyltransferase activity"/>
    <property type="evidence" value="ECO:0007669"/>
    <property type="project" value="InterPro"/>
</dbReference>
<accession>A0A1H0U565</accession>